<gene>
    <name evidence="4" type="ORF">CDO81_23980</name>
</gene>
<evidence type="ECO:0000256" key="1">
    <source>
        <dbReference type="ARBA" id="ARBA00008106"/>
    </source>
</evidence>
<organism evidence="4 5">
    <name type="scientific">Roseateles puraquae</name>
    <dbReference type="NCBI Taxonomy" id="431059"/>
    <lineage>
        <taxon>Bacteria</taxon>
        <taxon>Pseudomonadati</taxon>
        <taxon>Pseudomonadota</taxon>
        <taxon>Betaproteobacteria</taxon>
        <taxon>Burkholderiales</taxon>
        <taxon>Sphaerotilaceae</taxon>
        <taxon>Roseateles</taxon>
    </lineage>
</organism>
<evidence type="ECO:0000313" key="5">
    <source>
        <dbReference type="Proteomes" id="UP000197446"/>
    </source>
</evidence>
<protein>
    <recommendedName>
        <fullName evidence="3">(S)-2-haloacid dehalogenase</fullName>
        <ecNumber evidence="3">3.8.1.2</ecNumber>
    </recommendedName>
    <alternativeName>
        <fullName evidence="3">2-haloalkanoic acid dehalogenase</fullName>
    </alternativeName>
    <alternativeName>
        <fullName evidence="3">Halocarboxylic acid halidohydrolase</fullName>
    </alternativeName>
    <alternativeName>
        <fullName evidence="3">L-2-haloacid dehalogenase</fullName>
    </alternativeName>
</protein>
<comment type="similarity">
    <text evidence="1 3">Belongs to the HAD-like hydrolase superfamily. S-2-haloalkanoic acid dehalogenase family.</text>
</comment>
<dbReference type="PANTHER" id="PTHR43316">
    <property type="entry name" value="HYDROLASE, HALOACID DELAHOGENASE-RELATED"/>
    <property type="match status" value="1"/>
</dbReference>
<dbReference type="Gene3D" id="1.10.150.240">
    <property type="entry name" value="Putative phosphatase, domain 2"/>
    <property type="match status" value="1"/>
</dbReference>
<comment type="function">
    <text evidence="3">Catalyzes the hydrolytic dehalogenation of small (S)-2-haloalkanoic acids to yield the corresponding (R)-2-hydroxyalkanoic acids.</text>
</comment>
<dbReference type="GO" id="GO:0018784">
    <property type="term" value="F:(S)-2-haloacid dehalogenase activity"/>
    <property type="evidence" value="ECO:0007669"/>
    <property type="project" value="UniProtKB-UniRule"/>
</dbReference>
<dbReference type="NCBIfam" id="TIGR01493">
    <property type="entry name" value="HAD-SF-IA-v2"/>
    <property type="match status" value="1"/>
</dbReference>
<proteinExistence type="inferred from homology"/>
<dbReference type="EMBL" id="NISI01000014">
    <property type="protein sequence ID" value="OWR00795.1"/>
    <property type="molecule type" value="Genomic_DNA"/>
</dbReference>
<comment type="catalytic activity">
    <reaction evidence="3">
        <text>an (S)-2-haloacid + H2O = a (2R)-2-hydroxycarboxylate + a halide anion + H(+)</text>
        <dbReference type="Rhea" id="RHEA:11192"/>
        <dbReference type="ChEBI" id="CHEBI:15377"/>
        <dbReference type="ChEBI" id="CHEBI:15378"/>
        <dbReference type="ChEBI" id="CHEBI:16042"/>
        <dbReference type="ChEBI" id="CHEBI:58314"/>
        <dbReference type="ChEBI" id="CHEBI:137405"/>
        <dbReference type="EC" id="3.8.1.2"/>
    </reaction>
</comment>
<dbReference type="InterPro" id="IPR006328">
    <property type="entry name" value="2-HAD"/>
</dbReference>
<evidence type="ECO:0000313" key="4">
    <source>
        <dbReference type="EMBL" id="OWR00795.1"/>
    </source>
</evidence>
<dbReference type="PANTHER" id="PTHR43316:SF3">
    <property type="entry name" value="HALOACID DEHALOGENASE, TYPE II (AFU_ORTHOLOGUE AFUA_2G07750)-RELATED"/>
    <property type="match status" value="1"/>
</dbReference>
<evidence type="ECO:0000256" key="3">
    <source>
        <dbReference type="RuleBase" id="RU368077"/>
    </source>
</evidence>
<dbReference type="Pfam" id="PF00702">
    <property type="entry name" value="Hydrolase"/>
    <property type="match status" value="1"/>
</dbReference>
<dbReference type="AlphaFoldDB" id="A0A254N5A3"/>
<dbReference type="PRINTS" id="PR00413">
    <property type="entry name" value="HADHALOGNASE"/>
</dbReference>
<comment type="caution">
    <text evidence="4">The sequence shown here is derived from an EMBL/GenBank/DDBJ whole genome shotgun (WGS) entry which is preliminary data.</text>
</comment>
<accession>A0A254N5A3</accession>
<dbReference type="Gene3D" id="3.40.50.1000">
    <property type="entry name" value="HAD superfamily/HAD-like"/>
    <property type="match status" value="1"/>
</dbReference>
<dbReference type="InterPro" id="IPR036412">
    <property type="entry name" value="HAD-like_sf"/>
</dbReference>
<evidence type="ECO:0000256" key="2">
    <source>
        <dbReference type="ARBA" id="ARBA00022801"/>
    </source>
</evidence>
<keyword evidence="5" id="KW-1185">Reference proteome</keyword>
<dbReference type="InterPro" id="IPR006439">
    <property type="entry name" value="HAD-SF_hydro_IA"/>
</dbReference>
<dbReference type="InterPro" id="IPR051540">
    <property type="entry name" value="S-2-haloacid_dehalogenase"/>
</dbReference>
<name>A0A254N5A3_9BURK</name>
<dbReference type="NCBIfam" id="TIGR01428">
    <property type="entry name" value="HAD_type_II"/>
    <property type="match status" value="1"/>
</dbReference>
<reference evidence="4 5" key="1">
    <citation type="journal article" date="2007" name="Int. J. Syst. Evol. Microbiol.">
        <title>Description of Pelomonas aquatica sp. nov. and Pelomonas puraquae sp. nov., isolated from industrial and haemodialysis water.</title>
        <authorList>
            <person name="Gomila M."/>
            <person name="Bowien B."/>
            <person name="Falsen E."/>
            <person name="Moore E.R."/>
            <person name="Lalucat J."/>
        </authorList>
    </citation>
    <scope>NUCLEOTIDE SEQUENCE [LARGE SCALE GENOMIC DNA]</scope>
    <source>
        <strain evidence="4 5">CCUG 52769</strain>
    </source>
</reference>
<dbReference type="EC" id="3.8.1.2" evidence="3"/>
<dbReference type="InterPro" id="IPR023214">
    <property type="entry name" value="HAD_sf"/>
</dbReference>
<dbReference type="Proteomes" id="UP000197446">
    <property type="component" value="Unassembled WGS sequence"/>
</dbReference>
<dbReference type="SUPFAM" id="SSF56784">
    <property type="entry name" value="HAD-like"/>
    <property type="match status" value="1"/>
</dbReference>
<keyword evidence="2 3" id="KW-0378">Hydrolase</keyword>
<dbReference type="InterPro" id="IPR023198">
    <property type="entry name" value="PGP-like_dom2"/>
</dbReference>
<sequence>MEPSLICPPGALMPGPGTTSTGGFGAARKKPGCPACCGTCTCEPQEHWMPIRALTFDTGGTVLDWHGGLVRRLNAVCGDRLAGMEPHVLVNDWRKRAMKAIVGQLQPAFNMDDVHRETLGATLQAFGLVDLSASEREALWRGWYELDAWPDFPAALQALGRALPVVSFTMLPTALVMGVSRRNALAWDAIISCEMIGVYKPHAEAYATAARWLGLAPQDILMVACHNFDLNAAQAAGFKTAFVRRPDEWGPQGPQDPHPNRPYDLVVDGFEELRRQVLNGPGAFPGP</sequence>